<dbReference type="GO" id="GO:0003700">
    <property type="term" value="F:DNA-binding transcription factor activity"/>
    <property type="evidence" value="ECO:0007669"/>
    <property type="project" value="InterPro"/>
</dbReference>
<evidence type="ECO:0000256" key="4">
    <source>
        <dbReference type="ARBA" id="ARBA00023159"/>
    </source>
</evidence>
<reference evidence="7 8" key="1">
    <citation type="journal article" date="2013" name="Genome Announc.">
        <title>Draft Genome Sequence of Strain JLT2015T, Belonging to the Family Sphingomonadaceae of the Alphaproteobacteria.</title>
        <authorList>
            <person name="Tang K."/>
            <person name="Liu K."/>
            <person name="Li S."/>
            <person name="Jiao N."/>
        </authorList>
    </citation>
    <scope>NUCLEOTIDE SEQUENCE [LARGE SCALE GENOMIC DNA]</scope>
    <source>
        <strain evidence="7 8">JLT2015</strain>
    </source>
</reference>
<dbReference type="Pfam" id="PF12833">
    <property type="entry name" value="HTH_18"/>
    <property type="match status" value="1"/>
</dbReference>
<dbReference type="InterPro" id="IPR011051">
    <property type="entry name" value="RmlC_Cupin_sf"/>
</dbReference>
<dbReference type="PANTHER" id="PTHR11019">
    <property type="entry name" value="HTH-TYPE TRANSCRIPTIONAL REGULATOR NIMR"/>
    <property type="match status" value="1"/>
</dbReference>
<evidence type="ECO:0000256" key="2">
    <source>
        <dbReference type="ARBA" id="ARBA00023015"/>
    </source>
</evidence>
<dbReference type="Pfam" id="PF02311">
    <property type="entry name" value="AraC_binding"/>
    <property type="match status" value="1"/>
</dbReference>
<dbReference type="PANTHER" id="PTHR11019:SF159">
    <property type="entry name" value="TRANSCRIPTIONAL REGULATOR-RELATED"/>
    <property type="match status" value="1"/>
</dbReference>
<evidence type="ECO:0000256" key="5">
    <source>
        <dbReference type="ARBA" id="ARBA00023163"/>
    </source>
</evidence>
<organism evidence="7 8">
    <name type="scientific">Pacificimonas flava</name>
    <dbReference type="NCBI Taxonomy" id="1234595"/>
    <lineage>
        <taxon>Bacteria</taxon>
        <taxon>Pseudomonadati</taxon>
        <taxon>Pseudomonadota</taxon>
        <taxon>Alphaproteobacteria</taxon>
        <taxon>Sphingomonadales</taxon>
        <taxon>Sphingosinicellaceae</taxon>
        <taxon>Pacificimonas</taxon>
    </lineage>
</organism>
<dbReference type="PATRIC" id="fig|1234595.3.peg.551"/>
<gene>
    <name evidence="7" type="ORF">C725_0552</name>
</gene>
<dbReference type="InterPro" id="IPR020449">
    <property type="entry name" value="Tscrpt_reg_AraC-type_HTH"/>
</dbReference>
<protein>
    <submittedName>
        <fullName evidence="7">Transcriptional regulator, AraC family</fullName>
    </submittedName>
</protein>
<keyword evidence="4" id="KW-0010">Activator</keyword>
<evidence type="ECO:0000313" key="8">
    <source>
        <dbReference type="Proteomes" id="UP000011717"/>
    </source>
</evidence>
<keyword evidence="1" id="KW-0678">Repressor</keyword>
<dbReference type="FunFam" id="1.10.10.60:FF:000132">
    <property type="entry name" value="AraC family transcriptional regulator"/>
    <property type="match status" value="1"/>
</dbReference>
<evidence type="ECO:0000256" key="1">
    <source>
        <dbReference type="ARBA" id="ARBA00022491"/>
    </source>
</evidence>
<dbReference type="Proteomes" id="UP000011717">
    <property type="component" value="Unassembled WGS sequence"/>
</dbReference>
<dbReference type="SUPFAM" id="SSF51182">
    <property type="entry name" value="RmlC-like cupins"/>
    <property type="match status" value="1"/>
</dbReference>
<dbReference type="Gene3D" id="1.10.10.60">
    <property type="entry name" value="Homeodomain-like"/>
    <property type="match status" value="1"/>
</dbReference>
<dbReference type="CDD" id="cd06124">
    <property type="entry name" value="cupin_NimR-like_N"/>
    <property type="match status" value="1"/>
</dbReference>
<keyword evidence="5" id="KW-0804">Transcription</keyword>
<dbReference type="GO" id="GO:0043565">
    <property type="term" value="F:sequence-specific DNA binding"/>
    <property type="evidence" value="ECO:0007669"/>
    <property type="project" value="InterPro"/>
</dbReference>
<feature type="domain" description="HTH araC/xylS-type" evidence="6">
    <location>
        <begin position="158"/>
        <end position="254"/>
    </location>
</feature>
<evidence type="ECO:0000313" key="7">
    <source>
        <dbReference type="EMBL" id="EMD84622.1"/>
    </source>
</evidence>
<dbReference type="EMBL" id="AMRV01000001">
    <property type="protein sequence ID" value="EMD84622.1"/>
    <property type="molecule type" value="Genomic_DNA"/>
</dbReference>
<dbReference type="Gene3D" id="2.60.120.10">
    <property type="entry name" value="Jelly Rolls"/>
    <property type="match status" value="1"/>
</dbReference>
<keyword evidence="3" id="KW-0238">DNA-binding</keyword>
<dbReference type="PRINTS" id="PR00032">
    <property type="entry name" value="HTHARAC"/>
</dbReference>
<comment type="caution">
    <text evidence="7">The sequence shown here is derived from an EMBL/GenBank/DDBJ whole genome shotgun (WGS) entry which is preliminary data.</text>
</comment>
<dbReference type="RefSeq" id="WP_008600004.1">
    <property type="nucleotide sequence ID" value="NZ_AMRV01000001.1"/>
</dbReference>
<dbReference type="InterPro" id="IPR009057">
    <property type="entry name" value="Homeodomain-like_sf"/>
</dbReference>
<keyword evidence="2" id="KW-0805">Transcription regulation</keyword>
<dbReference type="SMART" id="SM00342">
    <property type="entry name" value="HTH_ARAC"/>
    <property type="match status" value="1"/>
</dbReference>
<sequence length="254" mass="27953">MKHFDEARDLSDLPVYGLQDEYTPGFVDAEHCHGRAQLLYASSGVMSVVAGGASFVIPPLRAIWIPSGTLHEVSCRSAVSLRTLYIDEDRTGSAARACRVIEVSDFLKALIVELAHIGDGASGNDVRYQQIVSLLISELSAMPTAPFHAPMPSDPRLLRVCNAILAEPTERRTLDDYASLAGMGRRTFTRQFRQETGMSLGIWCQQVRLLEAVSRLACGQSVTTVAFDVGYESPSAFTSMFHRFFGVPPSQYRF</sequence>
<keyword evidence="8" id="KW-1185">Reference proteome</keyword>
<accession>M2U9I5</accession>
<dbReference type="SUPFAM" id="SSF46689">
    <property type="entry name" value="Homeodomain-like"/>
    <property type="match status" value="1"/>
</dbReference>
<dbReference type="InterPro" id="IPR003313">
    <property type="entry name" value="AraC-bd"/>
</dbReference>
<evidence type="ECO:0000259" key="6">
    <source>
        <dbReference type="PROSITE" id="PS01124"/>
    </source>
</evidence>
<dbReference type="PROSITE" id="PS01124">
    <property type="entry name" value="HTH_ARAC_FAMILY_2"/>
    <property type="match status" value="1"/>
</dbReference>
<dbReference type="AlphaFoldDB" id="M2U9I5"/>
<evidence type="ECO:0000256" key="3">
    <source>
        <dbReference type="ARBA" id="ARBA00023125"/>
    </source>
</evidence>
<name>M2U9I5_9SPHN</name>
<dbReference type="OrthoDB" id="9804543at2"/>
<dbReference type="InterPro" id="IPR018060">
    <property type="entry name" value="HTH_AraC"/>
</dbReference>
<dbReference type="InterPro" id="IPR014710">
    <property type="entry name" value="RmlC-like_jellyroll"/>
</dbReference>
<proteinExistence type="predicted"/>